<feature type="region of interest" description="Disordered" evidence="1">
    <location>
        <begin position="17"/>
        <end position="47"/>
    </location>
</feature>
<dbReference type="GO" id="GO:0005737">
    <property type="term" value="C:cytoplasm"/>
    <property type="evidence" value="ECO:0007669"/>
    <property type="project" value="TreeGrafter"/>
</dbReference>
<feature type="domain" description="Prolyl 3,4-dihydroxylase TPA1/OFD1 N-terminal" evidence="2">
    <location>
        <begin position="150"/>
        <end position="207"/>
    </location>
</feature>
<dbReference type="Gene3D" id="2.60.120.620">
    <property type="entry name" value="q2cbj1_9rhob like domain"/>
    <property type="match status" value="2"/>
</dbReference>
<accession>A0AAV8WNW4</accession>
<proteinExistence type="predicted"/>
<organism evidence="3 4">
    <name type="scientific">Rhamnusium bicolor</name>
    <dbReference type="NCBI Taxonomy" id="1586634"/>
    <lineage>
        <taxon>Eukaryota</taxon>
        <taxon>Metazoa</taxon>
        <taxon>Ecdysozoa</taxon>
        <taxon>Arthropoda</taxon>
        <taxon>Hexapoda</taxon>
        <taxon>Insecta</taxon>
        <taxon>Pterygota</taxon>
        <taxon>Neoptera</taxon>
        <taxon>Endopterygota</taxon>
        <taxon>Coleoptera</taxon>
        <taxon>Polyphaga</taxon>
        <taxon>Cucujiformia</taxon>
        <taxon>Chrysomeloidea</taxon>
        <taxon>Cerambycidae</taxon>
        <taxon>Lepturinae</taxon>
        <taxon>Rhagiini</taxon>
        <taxon>Rhamnusium</taxon>
    </lineage>
</organism>
<dbReference type="GO" id="GO:0031543">
    <property type="term" value="F:peptidyl-proline dioxygenase activity"/>
    <property type="evidence" value="ECO:0007669"/>
    <property type="project" value="TreeGrafter"/>
</dbReference>
<evidence type="ECO:0000256" key="1">
    <source>
        <dbReference type="SAM" id="MobiDB-lite"/>
    </source>
</evidence>
<name>A0AAV8WNW4_9CUCU</name>
<evidence type="ECO:0000313" key="4">
    <source>
        <dbReference type="Proteomes" id="UP001162156"/>
    </source>
</evidence>
<dbReference type="Pfam" id="PF13661">
    <property type="entry name" value="2OG-FeII_Oxy_4"/>
    <property type="match status" value="1"/>
</dbReference>
<dbReference type="PANTHER" id="PTHR12117:SF0">
    <property type="entry name" value="PROLYL 3-HYDROXYLASE OGFOD1"/>
    <property type="match status" value="1"/>
</dbReference>
<dbReference type="Proteomes" id="UP001162156">
    <property type="component" value="Unassembled WGS sequence"/>
</dbReference>
<dbReference type="GO" id="GO:0006449">
    <property type="term" value="P:regulation of translational termination"/>
    <property type="evidence" value="ECO:0007669"/>
    <property type="project" value="TreeGrafter"/>
</dbReference>
<reference evidence="3" key="1">
    <citation type="journal article" date="2023" name="Insect Mol. Biol.">
        <title>Genome sequencing provides insights into the evolution of gene families encoding plant cell wall-degrading enzymes in longhorned beetles.</title>
        <authorList>
            <person name="Shin N.R."/>
            <person name="Okamura Y."/>
            <person name="Kirsch R."/>
            <person name="Pauchet Y."/>
        </authorList>
    </citation>
    <scope>NUCLEOTIDE SEQUENCE</scope>
    <source>
        <strain evidence="3">RBIC_L_NR</strain>
    </source>
</reference>
<dbReference type="InterPro" id="IPR039558">
    <property type="entry name" value="TPA1/OFD1_N"/>
</dbReference>
<evidence type="ECO:0000313" key="3">
    <source>
        <dbReference type="EMBL" id="KAJ8928038.1"/>
    </source>
</evidence>
<gene>
    <name evidence="3" type="ORF">NQ314_019450</name>
</gene>
<sequence length="312" mass="35845">MNSKGKKNNHYQIANKKDTKCFDGSEDSDDESELSDERVTYYEESSESEPDIDCSIWDCDCKILPTVISAPITGYHLMPTCSRNPDLQPKKKQKIVPEINPHLLDKSLIDDFKENWYKNTSLLNDKLELIIDPFKVANLTDLDLTDISATCSLYSNTDYLLVHDDQREDRLVAFVLYLTDNWNESKGGALQLLNKDDKGQPLAVVAEVTSMNDCRLSINGWFHTKIPPTFEMPLYTPLENGLYSKNIIKVKEVDIDLESWINEDYLEVKAIKVIQEYIEVNSEISLRGFFKKESFNEILQTLKSEGNELYCI</sequence>
<dbReference type="PANTHER" id="PTHR12117">
    <property type="entry name" value="HISTONE ACETYLTRANSFERASE COMPLEX"/>
    <property type="match status" value="1"/>
</dbReference>
<comment type="caution">
    <text evidence="3">The sequence shown here is derived from an EMBL/GenBank/DDBJ whole genome shotgun (WGS) entry which is preliminary data.</text>
</comment>
<keyword evidence="4" id="KW-1185">Reference proteome</keyword>
<evidence type="ECO:0000259" key="2">
    <source>
        <dbReference type="Pfam" id="PF13661"/>
    </source>
</evidence>
<dbReference type="InterPro" id="IPR051842">
    <property type="entry name" value="uS12_prolyl_hydroxylase"/>
</dbReference>
<dbReference type="AlphaFoldDB" id="A0AAV8WNW4"/>
<feature type="compositionally biased region" description="Acidic residues" evidence="1">
    <location>
        <begin position="24"/>
        <end position="34"/>
    </location>
</feature>
<protein>
    <recommendedName>
        <fullName evidence="2">Prolyl 3,4-dihydroxylase TPA1/OFD1 N-terminal domain-containing protein</fullName>
    </recommendedName>
</protein>
<dbReference type="EMBL" id="JANEYF010005497">
    <property type="protein sequence ID" value="KAJ8928038.1"/>
    <property type="molecule type" value="Genomic_DNA"/>
</dbReference>